<dbReference type="PROSITE" id="PS50209">
    <property type="entry name" value="CARD"/>
    <property type="match status" value="1"/>
</dbReference>
<dbReference type="GO" id="GO:0042981">
    <property type="term" value="P:regulation of apoptotic process"/>
    <property type="evidence" value="ECO:0007669"/>
    <property type="project" value="InterPro"/>
</dbReference>
<protein>
    <submittedName>
        <fullName evidence="11">Uncharacterized protein</fullName>
    </submittedName>
</protein>
<dbReference type="InterPro" id="IPR011029">
    <property type="entry name" value="DEATH-like_dom_sf"/>
</dbReference>
<dbReference type="AlphaFoldDB" id="A0AAV7XTZ2"/>
<keyword evidence="6" id="KW-0865">Zymogen</keyword>
<feature type="domain" description="Caspase family p10" evidence="8">
    <location>
        <begin position="269"/>
        <end position="357"/>
    </location>
</feature>
<keyword evidence="5" id="KW-0788">Thiol protease</keyword>
<dbReference type="PROSITE" id="PS50208">
    <property type="entry name" value="CASPASE_P20"/>
    <property type="match status" value="1"/>
</dbReference>
<evidence type="ECO:0000256" key="1">
    <source>
        <dbReference type="ARBA" id="ARBA00010134"/>
    </source>
</evidence>
<dbReference type="InterPro" id="IPR001309">
    <property type="entry name" value="Pept_C14_p20"/>
</dbReference>
<dbReference type="GO" id="GO:0004197">
    <property type="term" value="F:cysteine-type endopeptidase activity"/>
    <property type="evidence" value="ECO:0007669"/>
    <property type="project" value="InterPro"/>
</dbReference>
<feature type="domain" description="CARD" evidence="10">
    <location>
        <begin position="1"/>
        <end position="82"/>
    </location>
</feature>
<evidence type="ECO:0000256" key="6">
    <source>
        <dbReference type="ARBA" id="ARBA00023145"/>
    </source>
</evidence>
<dbReference type="InterPro" id="IPR011600">
    <property type="entry name" value="Pept_C14_caspase"/>
</dbReference>
<reference evidence="11" key="1">
    <citation type="submission" date="2022-12" db="EMBL/GenBank/DDBJ databases">
        <title>Chromosome-level genome assembly of the bean flower thrips Megalurothrips usitatus.</title>
        <authorList>
            <person name="Ma L."/>
            <person name="Liu Q."/>
            <person name="Li H."/>
            <person name="Cai W."/>
        </authorList>
    </citation>
    <scope>NUCLEOTIDE SEQUENCE</scope>
    <source>
        <strain evidence="11">Cailab_2022a</strain>
    </source>
</reference>
<dbReference type="PANTHER" id="PTHR47901:SF8">
    <property type="entry name" value="CASPASE-3"/>
    <property type="match status" value="1"/>
</dbReference>
<evidence type="ECO:0000313" key="12">
    <source>
        <dbReference type="Proteomes" id="UP001075354"/>
    </source>
</evidence>
<dbReference type="Proteomes" id="UP001075354">
    <property type="component" value="Chromosome 6"/>
</dbReference>
<dbReference type="Gene3D" id="1.10.533.10">
    <property type="entry name" value="Death Domain, Fas"/>
    <property type="match status" value="1"/>
</dbReference>
<sequence length="364" mass="42429">MEEKDRKALKDNLDTLSKNCTFCNIFLFLKDRNVFTARQIQHYESDNFRTKGEDIKCQQLFTDIQTRGPKAFDILLECLQKTGHVSQFNMLLGHRRGRVDNLPIQHNVHVRKSKAFPQSPNVYKMSSYPRGYYILINNIDFTVNDRRDGAENDKEFADILFDMGYHEFRDGYYQNQTKEEMRKLLQDFSKYDALAKVDSCVVAISSHGHIVDFHHVVDGTNDQDLTNLLLCDEIISLFNSKECKLRPGCPKIFIIQACRGEKRGNPLTVKQTYHQWQDTFFLAPTVEGYAANRDPNGGSWLFMALKDVFKNHAHDQDLKSMAKLLGDKFDEYYQATRFQQSLCYNEYNVNKKLFFNPGLEEQTD</sequence>
<keyword evidence="4" id="KW-0378">Hydrolase</keyword>
<dbReference type="PANTHER" id="PTHR47901">
    <property type="entry name" value="CASPASE RECRUITMENT DOMAIN-CONTAINING PROTEIN 18"/>
    <property type="match status" value="1"/>
</dbReference>
<dbReference type="SMART" id="SM00115">
    <property type="entry name" value="CASc"/>
    <property type="match status" value="1"/>
</dbReference>
<evidence type="ECO:0000259" key="8">
    <source>
        <dbReference type="PROSITE" id="PS50207"/>
    </source>
</evidence>
<organism evidence="11 12">
    <name type="scientific">Megalurothrips usitatus</name>
    <name type="common">bean blossom thrips</name>
    <dbReference type="NCBI Taxonomy" id="439358"/>
    <lineage>
        <taxon>Eukaryota</taxon>
        <taxon>Metazoa</taxon>
        <taxon>Ecdysozoa</taxon>
        <taxon>Arthropoda</taxon>
        <taxon>Hexapoda</taxon>
        <taxon>Insecta</taxon>
        <taxon>Pterygota</taxon>
        <taxon>Neoptera</taxon>
        <taxon>Paraneoptera</taxon>
        <taxon>Thysanoptera</taxon>
        <taxon>Terebrantia</taxon>
        <taxon>Thripoidea</taxon>
        <taxon>Thripidae</taxon>
        <taxon>Megalurothrips</taxon>
    </lineage>
</organism>
<dbReference type="PROSITE" id="PS50207">
    <property type="entry name" value="CASPASE_P10"/>
    <property type="match status" value="1"/>
</dbReference>
<evidence type="ECO:0000259" key="10">
    <source>
        <dbReference type="PROSITE" id="PS50209"/>
    </source>
</evidence>
<comment type="similarity">
    <text evidence="1 7">Belongs to the peptidase C14A family.</text>
</comment>
<keyword evidence="12" id="KW-1185">Reference proteome</keyword>
<name>A0AAV7XTZ2_9NEOP</name>
<dbReference type="CDD" id="cd01671">
    <property type="entry name" value="CARD"/>
    <property type="match status" value="1"/>
</dbReference>
<evidence type="ECO:0000256" key="5">
    <source>
        <dbReference type="ARBA" id="ARBA00022807"/>
    </source>
</evidence>
<evidence type="ECO:0000313" key="11">
    <source>
        <dbReference type="EMBL" id="KAJ1527295.1"/>
    </source>
</evidence>
<dbReference type="InterPro" id="IPR002398">
    <property type="entry name" value="Pept_C14"/>
</dbReference>
<dbReference type="InterPro" id="IPR015917">
    <property type="entry name" value="Pept_C14A"/>
</dbReference>
<evidence type="ECO:0000256" key="2">
    <source>
        <dbReference type="ARBA" id="ARBA00022670"/>
    </source>
</evidence>
<dbReference type="SUPFAM" id="SSF52129">
    <property type="entry name" value="Caspase-like"/>
    <property type="match status" value="1"/>
</dbReference>
<evidence type="ECO:0000256" key="4">
    <source>
        <dbReference type="ARBA" id="ARBA00022801"/>
    </source>
</evidence>
<evidence type="ECO:0000256" key="7">
    <source>
        <dbReference type="RuleBase" id="RU003971"/>
    </source>
</evidence>
<dbReference type="GO" id="GO:0006915">
    <property type="term" value="P:apoptotic process"/>
    <property type="evidence" value="ECO:0007669"/>
    <property type="project" value="UniProtKB-KW"/>
</dbReference>
<dbReference type="InterPro" id="IPR002138">
    <property type="entry name" value="Pept_C14_p10"/>
</dbReference>
<dbReference type="InterPro" id="IPR029030">
    <property type="entry name" value="Caspase-like_dom_sf"/>
</dbReference>
<evidence type="ECO:0000256" key="3">
    <source>
        <dbReference type="ARBA" id="ARBA00022703"/>
    </source>
</evidence>
<dbReference type="SUPFAM" id="SSF47986">
    <property type="entry name" value="DEATH domain"/>
    <property type="match status" value="1"/>
</dbReference>
<proteinExistence type="inferred from homology"/>
<dbReference type="EMBL" id="JAPTSV010000006">
    <property type="protein sequence ID" value="KAJ1527295.1"/>
    <property type="molecule type" value="Genomic_DNA"/>
</dbReference>
<keyword evidence="2" id="KW-0645">Protease</keyword>
<dbReference type="InterPro" id="IPR001315">
    <property type="entry name" value="CARD"/>
</dbReference>
<dbReference type="Pfam" id="PF00656">
    <property type="entry name" value="Peptidase_C14"/>
    <property type="match status" value="1"/>
</dbReference>
<dbReference type="PRINTS" id="PR00376">
    <property type="entry name" value="IL1BCENZYME"/>
</dbReference>
<dbReference type="GO" id="GO:0006508">
    <property type="term" value="P:proteolysis"/>
    <property type="evidence" value="ECO:0007669"/>
    <property type="project" value="UniProtKB-KW"/>
</dbReference>
<evidence type="ECO:0000259" key="9">
    <source>
        <dbReference type="PROSITE" id="PS50208"/>
    </source>
</evidence>
<feature type="domain" description="Caspase family p20" evidence="9">
    <location>
        <begin position="129"/>
        <end position="262"/>
    </location>
</feature>
<gene>
    <name evidence="11" type="ORF">ONE63_008815</name>
</gene>
<accession>A0AAV7XTZ2</accession>
<keyword evidence="3" id="KW-0053">Apoptosis</keyword>
<comment type="caution">
    <text evidence="11">The sequence shown here is derived from an EMBL/GenBank/DDBJ whole genome shotgun (WGS) entry which is preliminary data.</text>
</comment>
<dbReference type="Gene3D" id="3.40.50.1460">
    <property type="match status" value="1"/>
</dbReference>